<protein>
    <submittedName>
        <fullName evidence="1">Uncharacterized protein</fullName>
    </submittedName>
</protein>
<gene>
    <name evidence="1" type="ORF">PspYZU05_47</name>
</gene>
<proteinExistence type="predicted"/>
<name>A0A2U7NBQ1_9CAUD</name>
<dbReference type="Proteomes" id="UP000247773">
    <property type="component" value="Genome"/>
</dbReference>
<organism evidence="1 2">
    <name type="scientific">Pseudomonas phage PspYZU05</name>
    <dbReference type="NCBI Taxonomy" id="1983556"/>
    <lineage>
        <taxon>Viruses</taxon>
        <taxon>Duplodnaviria</taxon>
        <taxon>Heunggongvirae</taxon>
        <taxon>Uroviricota</taxon>
        <taxon>Caudoviricetes</taxon>
        <taxon>Pantevenvirales</taxon>
        <taxon>Straboviridae</taxon>
        <taxon>Jiangsuvirus</taxon>
        <taxon>Jiangsuvirus pspyzu05</taxon>
    </lineage>
</organism>
<sequence length="198" mass="22703">MTVSEAMKRHLRAKTLRKARSLGASQMKPVKFPLNNQDLIDLLEKATNHENDMNINMNGLIVDKEPKSLQSKDIGLITSASGQARAKKLVEQTYGPMDICISYSKDGPENDPRRYSILGYSKDIDMLFVLTVYANHNLNDRHAFLLDDIKTYKVDFSGILFYCEHRPEPYSFQMSVDRDVLVWLKNIFGRKNSSLLEQ</sequence>
<dbReference type="EMBL" id="KY971610">
    <property type="protein sequence ID" value="ASD51999.1"/>
    <property type="molecule type" value="Genomic_DNA"/>
</dbReference>
<evidence type="ECO:0000313" key="1">
    <source>
        <dbReference type="EMBL" id="ASD51999.1"/>
    </source>
</evidence>
<reference evidence="1 2" key="1">
    <citation type="submission" date="2017-04" db="EMBL/GenBank/DDBJ databases">
        <title>Isolation of lytic bacteriophages infecting Pseudomonas strains for biocontrol of fish and shrimp spoilage during chilled storage.</title>
        <authorList>
            <person name="Yang Z."/>
            <person name="Tao X."/>
            <person name="Gao L."/>
            <person name="Rao S."/>
        </authorList>
    </citation>
    <scope>NUCLEOTIDE SEQUENCE [LARGE SCALE GENOMIC DNA]</scope>
</reference>
<accession>A0A2U7NBQ1</accession>
<keyword evidence="2" id="KW-1185">Reference proteome</keyword>
<evidence type="ECO:0000313" key="2">
    <source>
        <dbReference type="Proteomes" id="UP000247773"/>
    </source>
</evidence>